<feature type="region of interest" description="Disordered" evidence="1">
    <location>
        <begin position="97"/>
        <end position="125"/>
    </location>
</feature>
<gene>
    <name evidence="2" type="ORF">GCM10023184_08900</name>
</gene>
<keyword evidence="3" id="KW-1185">Reference proteome</keyword>
<reference evidence="3" key="1">
    <citation type="journal article" date="2019" name="Int. J. Syst. Evol. Microbiol.">
        <title>The Global Catalogue of Microorganisms (GCM) 10K type strain sequencing project: providing services to taxonomists for standard genome sequencing and annotation.</title>
        <authorList>
            <consortium name="The Broad Institute Genomics Platform"/>
            <consortium name="The Broad Institute Genome Sequencing Center for Infectious Disease"/>
            <person name="Wu L."/>
            <person name="Ma J."/>
        </authorList>
    </citation>
    <scope>NUCLEOTIDE SEQUENCE [LARGE SCALE GENOMIC DNA]</scope>
    <source>
        <strain evidence="3">JCM 17919</strain>
    </source>
</reference>
<protein>
    <submittedName>
        <fullName evidence="2">Uncharacterized protein</fullName>
    </submittedName>
</protein>
<evidence type="ECO:0000256" key="1">
    <source>
        <dbReference type="SAM" id="MobiDB-lite"/>
    </source>
</evidence>
<organism evidence="2 3">
    <name type="scientific">Flaviaesturariibacter amylovorans</name>
    <dbReference type="NCBI Taxonomy" id="1084520"/>
    <lineage>
        <taxon>Bacteria</taxon>
        <taxon>Pseudomonadati</taxon>
        <taxon>Bacteroidota</taxon>
        <taxon>Chitinophagia</taxon>
        <taxon>Chitinophagales</taxon>
        <taxon>Chitinophagaceae</taxon>
        <taxon>Flaviaestuariibacter</taxon>
    </lineage>
</organism>
<comment type="caution">
    <text evidence="2">The sequence shown here is derived from an EMBL/GenBank/DDBJ whole genome shotgun (WGS) entry which is preliminary data.</text>
</comment>
<evidence type="ECO:0000313" key="3">
    <source>
        <dbReference type="Proteomes" id="UP001501725"/>
    </source>
</evidence>
<accession>A0ABP8GDQ6</accession>
<dbReference type="EMBL" id="BAABGY010000002">
    <property type="protein sequence ID" value="GAA4322491.1"/>
    <property type="molecule type" value="Genomic_DNA"/>
</dbReference>
<dbReference type="RefSeq" id="WP_345253718.1">
    <property type="nucleotide sequence ID" value="NZ_BAABGY010000002.1"/>
</dbReference>
<sequence length="125" mass="13781">MKYTQNTLDKIEGIAEESGYIVRYERGSFQSGFCILEDRKVVVLNKFLQLEGRINTMIDLIPQLRVDADSLTPESKKWFAEIMGRYRAAQEELNFKAGEDAAASEAPAGGTGDEPSAGADKGEES</sequence>
<evidence type="ECO:0000313" key="2">
    <source>
        <dbReference type="EMBL" id="GAA4322491.1"/>
    </source>
</evidence>
<proteinExistence type="predicted"/>
<name>A0ABP8GDQ6_9BACT</name>
<dbReference type="Proteomes" id="UP001501725">
    <property type="component" value="Unassembled WGS sequence"/>
</dbReference>